<dbReference type="Pfam" id="PF20108">
    <property type="entry name" value="DUF6498"/>
    <property type="match status" value="1"/>
</dbReference>
<feature type="transmembrane region" description="Helical" evidence="1">
    <location>
        <begin position="92"/>
        <end position="112"/>
    </location>
</feature>
<keyword evidence="1" id="KW-0472">Membrane</keyword>
<dbReference type="InterPro" id="IPR045466">
    <property type="entry name" value="DUF6498"/>
</dbReference>
<feature type="transmembrane region" description="Helical" evidence="1">
    <location>
        <begin position="334"/>
        <end position="355"/>
    </location>
</feature>
<dbReference type="EnsemblBacteria" id="CAI50446">
    <property type="protein sequence ID" value="CAI50446"/>
    <property type="gene ID" value="NP_4710A"/>
</dbReference>
<dbReference type="STRING" id="348780.NP_4710A"/>
<keyword evidence="3" id="KW-1185">Reference proteome</keyword>
<dbReference type="HOGENOM" id="CLU_596686_0_0_2"/>
<evidence type="ECO:0000313" key="3">
    <source>
        <dbReference type="Proteomes" id="UP000002698"/>
    </source>
</evidence>
<dbReference type="EMBL" id="CR936257">
    <property type="protein sequence ID" value="CAI50446.1"/>
    <property type="molecule type" value="Genomic_DNA"/>
</dbReference>
<keyword evidence="1" id="KW-1133">Transmembrane helix</keyword>
<dbReference type="KEGG" id="nph:NP_4710A"/>
<feature type="transmembrane region" description="Helical" evidence="1">
    <location>
        <begin position="67"/>
        <end position="86"/>
    </location>
</feature>
<accession>A0A1U7EYX4</accession>
<organism evidence="2 3">
    <name type="scientific">Natronomonas pharaonis (strain ATCC 35678 / DSM 2160 / CIP 103997 / JCM 8858 / NBRC 14720 / NCIMB 2260 / Gabara)</name>
    <name type="common">Halobacterium pharaonis</name>
    <dbReference type="NCBI Taxonomy" id="348780"/>
    <lineage>
        <taxon>Archaea</taxon>
        <taxon>Methanobacteriati</taxon>
        <taxon>Methanobacteriota</taxon>
        <taxon>Stenosarchaea group</taxon>
        <taxon>Halobacteria</taxon>
        <taxon>Halobacteriales</taxon>
        <taxon>Natronomonadaceae</taxon>
        <taxon>Natronomonas</taxon>
    </lineage>
</organism>
<dbReference type="Proteomes" id="UP000002698">
    <property type="component" value="Chromosome"/>
</dbReference>
<feature type="transmembrane region" description="Helical" evidence="1">
    <location>
        <begin position="296"/>
        <end position="322"/>
    </location>
</feature>
<proteinExistence type="predicted"/>
<name>A0A1U7EYX4_NATPD</name>
<gene>
    <name evidence="2" type="ordered locus">NP_4710A</name>
</gene>
<reference evidence="2 3" key="1">
    <citation type="journal article" date="2005" name="Genome Res.">
        <title>Living with two extremes: conclusions from the genome sequence of Natronomonas pharaonis.</title>
        <authorList>
            <person name="Falb M."/>
            <person name="Pfeiffer F."/>
            <person name="Palm P."/>
            <person name="Rodewald K."/>
            <person name="Hickmann V."/>
            <person name="Tittor J."/>
            <person name="Oesterhelt D."/>
        </authorList>
    </citation>
    <scope>NUCLEOTIDE SEQUENCE [LARGE SCALE GENOMIC DNA]</scope>
    <source>
        <strain evidence="3">ATCC 35678 / DSM 2160 / CIP 103997 / JCM 8858 / NBRC 14720 / NCIMB 2260 / Gabara</strain>
    </source>
</reference>
<keyword evidence="1" id="KW-0812">Transmembrane</keyword>
<dbReference type="AlphaFoldDB" id="A0A1U7EYX4"/>
<dbReference type="eggNOG" id="arCOG03920">
    <property type="taxonomic scope" value="Archaea"/>
</dbReference>
<feature type="transmembrane region" description="Helical" evidence="1">
    <location>
        <begin position="218"/>
        <end position="236"/>
    </location>
</feature>
<sequence>MGAFPIEIAQFVGAWNDNSETKHPFSPGLYRHRERCPHDPRTPGVLGRVVQHLSVLLMQPSTRDRPLAALLGANLLPLAGVLALGWDPVLVLLLYWLEIGVVLVFNVPKVLLAQATRDGRLPDDIALWDGGPAFRLNLLWLAVYALVIAGVLHILVAVVTPLEATLAQLLRSDAPPQVAGTVLLAAVGTVFGHAMALRRFITDRESQRVTPTFQVFRPAVYLWLLAGIVMLADGGLVSEDQFAAVVVGIILAKSGFDILTERAVTITPPTLPDRFRRTPPPGQPALCVSPASRPLLAAYVPLSLVGVGLAATLGFFTYGLFIVELAGLGSRGELLWGVLYVLSTVCFTAAAVWAIHRRYTNIEYRIYSSGIAVYNTHHDTLVRFVPATDIRSCEPVSGPITWLFSAASVRVRYRQRRRFGTIAIGPFDIEMPELRDEDEDGELTLQYVGNADSIRAML</sequence>
<feature type="transmembrane region" description="Helical" evidence="1">
    <location>
        <begin position="178"/>
        <end position="197"/>
    </location>
</feature>
<evidence type="ECO:0000256" key="1">
    <source>
        <dbReference type="SAM" id="Phobius"/>
    </source>
</evidence>
<evidence type="ECO:0000313" key="2">
    <source>
        <dbReference type="EMBL" id="CAI50446.1"/>
    </source>
</evidence>
<feature type="transmembrane region" description="Helical" evidence="1">
    <location>
        <begin position="138"/>
        <end position="158"/>
    </location>
</feature>
<protein>
    <submittedName>
        <fullName evidence="2">Uncharacterized protein</fullName>
    </submittedName>
</protein>